<sequence length="102" mass="12079">MRKGRKEDIQVRRERRRDREEGASGGGMDVRTRRKERKKGWVMERTKRKNKVMRGKRGKGEGENGNGERGGKEQKEEWIVVEEVTEQRDEKRGRGEINGRQK</sequence>
<feature type="compositionally biased region" description="Basic and acidic residues" evidence="1">
    <location>
        <begin position="1"/>
        <end position="22"/>
    </location>
</feature>
<reference evidence="2 3" key="1">
    <citation type="submission" date="2017-12" db="EMBL/GenBank/DDBJ databases">
        <title>Integrating genomic resources of turbot (Scophthalmus maximus) in depth evaluation of genetic and physical mapping variation across individuals.</title>
        <authorList>
            <person name="Martinez P."/>
        </authorList>
    </citation>
    <scope>NUCLEOTIDE SEQUENCE [LARGE SCALE GENOMIC DNA]</scope>
</reference>
<organism evidence="2 3">
    <name type="scientific">Scophthalmus maximus</name>
    <name type="common">Turbot</name>
    <name type="synonym">Psetta maxima</name>
    <dbReference type="NCBI Taxonomy" id="52904"/>
    <lineage>
        <taxon>Eukaryota</taxon>
        <taxon>Metazoa</taxon>
        <taxon>Chordata</taxon>
        <taxon>Craniata</taxon>
        <taxon>Vertebrata</taxon>
        <taxon>Euteleostomi</taxon>
        <taxon>Actinopterygii</taxon>
        <taxon>Neopterygii</taxon>
        <taxon>Teleostei</taxon>
        <taxon>Neoteleostei</taxon>
        <taxon>Acanthomorphata</taxon>
        <taxon>Carangaria</taxon>
        <taxon>Pleuronectiformes</taxon>
        <taxon>Pleuronectoidei</taxon>
        <taxon>Scophthalmidae</taxon>
        <taxon>Scophthalmus</taxon>
    </lineage>
</organism>
<evidence type="ECO:0000256" key="1">
    <source>
        <dbReference type="SAM" id="MobiDB-lite"/>
    </source>
</evidence>
<evidence type="ECO:0000313" key="2">
    <source>
        <dbReference type="EMBL" id="AWP20411.1"/>
    </source>
</evidence>
<dbReference type="AlphaFoldDB" id="A0A2U9CUY6"/>
<name>A0A2U9CUY6_SCOMX</name>
<feature type="region of interest" description="Disordered" evidence="1">
    <location>
        <begin position="1"/>
        <end position="102"/>
    </location>
</feature>
<proteinExistence type="predicted"/>
<gene>
    <name evidence="2" type="ORF">SMAX5B_000070</name>
</gene>
<feature type="compositionally biased region" description="Basic and acidic residues" evidence="1">
    <location>
        <begin position="85"/>
        <end position="102"/>
    </location>
</feature>
<feature type="compositionally biased region" description="Basic residues" evidence="1">
    <location>
        <begin position="46"/>
        <end position="57"/>
    </location>
</feature>
<protein>
    <submittedName>
        <fullName evidence="2">Uncharacterized protein</fullName>
    </submittedName>
</protein>
<accession>A0A2U9CUY6</accession>
<keyword evidence="3" id="KW-1185">Reference proteome</keyword>
<feature type="compositionally biased region" description="Basic and acidic residues" evidence="1">
    <location>
        <begin position="69"/>
        <end position="78"/>
    </location>
</feature>
<evidence type="ECO:0000313" key="3">
    <source>
        <dbReference type="Proteomes" id="UP000246464"/>
    </source>
</evidence>
<dbReference type="Proteomes" id="UP000246464">
    <property type="component" value="Chromosome 20"/>
</dbReference>
<dbReference type="EMBL" id="CP026262">
    <property type="protein sequence ID" value="AWP20411.1"/>
    <property type="molecule type" value="Genomic_DNA"/>
</dbReference>